<reference evidence="12" key="2">
    <citation type="submission" date="2023-11" db="UniProtKB">
        <authorList>
            <consortium name="WormBaseParasite"/>
        </authorList>
    </citation>
    <scope>IDENTIFICATION</scope>
</reference>
<feature type="transmembrane region" description="Helical" evidence="10">
    <location>
        <begin position="334"/>
        <end position="358"/>
    </location>
</feature>
<keyword evidence="5 10" id="KW-1133">Transmembrane helix</keyword>
<evidence type="ECO:0000256" key="2">
    <source>
        <dbReference type="ARBA" id="ARBA00022448"/>
    </source>
</evidence>
<protein>
    <recommendedName>
        <fullName evidence="13">Innexin</fullName>
    </recommendedName>
</protein>
<feature type="compositionally biased region" description="Basic and acidic residues" evidence="9">
    <location>
        <begin position="433"/>
        <end position="442"/>
    </location>
</feature>
<evidence type="ECO:0000256" key="6">
    <source>
        <dbReference type="ARBA" id="ARBA00023065"/>
    </source>
</evidence>
<feature type="transmembrane region" description="Helical" evidence="10">
    <location>
        <begin position="60"/>
        <end position="82"/>
    </location>
</feature>
<dbReference type="PANTHER" id="PTHR11893">
    <property type="entry name" value="INNEXIN"/>
    <property type="match status" value="1"/>
</dbReference>
<dbReference type="PANTHER" id="PTHR11893:SF36">
    <property type="entry name" value="INNEXIN-5"/>
    <property type="match status" value="1"/>
</dbReference>
<evidence type="ECO:0000256" key="10">
    <source>
        <dbReference type="SAM" id="Phobius"/>
    </source>
</evidence>
<keyword evidence="4 10" id="KW-0812">Transmembrane</keyword>
<dbReference type="GO" id="GO:0005243">
    <property type="term" value="F:gap junction channel activity"/>
    <property type="evidence" value="ECO:0007669"/>
    <property type="project" value="TreeGrafter"/>
</dbReference>
<evidence type="ECO:0000256" key="4">
    <source>
        <dbReference type="ARBA" id="ARBA00022692"/>
    </source>
</evidence>
<evidence type="ECO:0000256" key="8">
    <source>
        <dbReference type="ARBA" id="ARBA00023303"/>
    </source>
</evidence>
<evidence type="ECO:0000256" key="7">
    <source>
        <dbReference type="ARBA" id="ARBA00023136"/>
    </source>
</evidence>
<dbReference type="GO" id="GO:0005886">
    <property type="term" value="C:plasma membrane"/>
    <property type="evidence" value="ECO:0007669"/>
    <property type="project" value="UniProtKB-SubCell"/>
</dbReference>
<proteinExistence type="predicted"/>
<evidence type="ECO:0000256" key="9">
    <source>
        <dbReference type="SAM" id="MobiDB-lite"/>
    </source>
</evidence>
<dbReference type="AlphaFoldDB" id="A0AA85G399"/>
<dbReference type="WBParaSite" id="SRDH1_76640.1">
    <property type="protein sequence ID" value="SRDH1_76640.1"/>
    <property type="gene ID" value="SRDH1_76640"/>
</dbReference>
<feature type="region of interest" description="Disordered" evidence="9">
    <location>
        <begin position="433"/>
        <end position="463"/>
    </location>
</feature>
<keyword evidence="11" id="KW-1185">Reference proteome</keyword>
<organism evidence="11 12">
    <name type="scientific">Schistosoma rodhaini</name>
    <dbReference type="NCBI Taxonomy" id="6188"/>
    <lineage>
        <taxon>Eukaryota</taxon>
        <taxon>Metazoa</taxon>
        <taxon>Spiralia</taxon>
        <taxon>Lophotrochozoa</taxon>
        <taxon>Platyhelminthes</taxon>
        <taxon>Trematoda</taxon>
        <taxon>Digenea</taxon>
        <taxon>Strigeidida</taxon>
        <taxon>Schistosomatoidea</taxon>
        <taxon>Schistosomatidae</taxon>
        <taxon>Schistosoma</taxon>
    </lineage>
</organism>
<dbReference type="Proteomes" id="UP000050792">
    <property type="component" value="Unassembled WGS sequence"/>
</dbReference>
<keyword evidence="7 10" id="KW-0472">Membrane</keyword>
<feature type="transmembrane region" description="Helical" evidence="10">
    <location>
        <begin position="16"/>
        <end position="39"/>
    </location>
</feature>
<evidence type="ECO:0000313" key="11">
    <source>
        <dbReference type="Proteomes" id="UP000050792"/>
    </source>
</evidence>
<feature type="transmembrane region" description="Helical" evidence="10">
    <location>
        <begin position="138"/>
        <end position="160"/>
    </location>
</feature>
<evidence type="ECO:0000256" key="1">
    <source>
        <dbReference type="ARBA" id="ARBA00004651"/>
    </source>
</evidence>
<dbReference type="PRINTS" id="PR01262">
    <property type="entry name" value="INNEXIN"/>
</dbReference>
<evidence type="ECO:0000256" key="5">
    <source>
        <dbReference type="ARBA" id="ARBA00022989"/>
    </source>
</evidence>
<sequence>MVIGLQFHNKFWSVNWSIIVNLFVCSISSDIEMVALEFISQLDKLHFVDSVGLDDFADRCSYMLSFIILVMCFTIVTLKSYVFEPLSCYIPTTFSGSNLGSYINAFCWINGTTPISVDTDQLDNPTYWSSLEDRKINYYQWVSLVLALQAILCYLPRLIWEAITFNRVGTNLGFLLESAQEASKETGKERSNRIQFIANVMDTLLFARRDLRRLESGLKDQNFLQKILHTIQNLLPSKRLGTALVTYYMIIKSFYLLNAVGQLLLMERFLGIHGEYRLFGLSILSDLIMGRHWNETSVFPRVGFCRVPIKLTSTPIPMVTVQCTLPVNMLNEKIYVFLWFWFVFVASLEVASIGVWICRLAARQSRLRSLVRYLKVADVYEESMDPLLVRFEMTFLRMDGSFLLQMMRLNAGSLITQEILQAMLKRYTEQEQYAQKKRDERQPSGPKSVEMEKDGLLPDSPDCTVTKRLDAV</sequence>
<dbReference type="GO" id="GO:0005921">
    <property type="term" value="C:gap junction"/>
    <property type="evidence" value="ECO:0007669"/>
    <property type="project" value="TreeGrafter"/>
</dbReference>
<evidence type="ECO:0000313" key="12">
    <source>
        <dbReference type="WBParaSite" id="SRDH1_76640.1"/>
    </source>
</evidence>
<name>A0AA85G399_9TREM</name>
<accession>A0AA85G399</accession>
<keyword evidence="3" id="KW-1003">Cell membrane</keyword>
<keyword evidence="8" id="KW-0407">Ion channel</keyword>
<keyword evidence="6" id="KW-0406">Ion transport</keyword>
<keyword evidence="2" id="KW-0813">Transport</keyword>
<dbReference type="GO" id="GO:0034220">
    <property type="term" value="P:monoatomic ion transmembrane transport"/>
    <property type="evidence" value="ECO:0007669"/>
    <property type="project" value="UniProtKB-KW"/>
</dbReference>
<comment type="subcellular location">
    <subcellularLocation>
        <location evidence="1">Cell membrane</location>
        <topology evidence="1">Multi-pass membrane protein</topology>
    </subcellularLocation>
</comment>
<dbReference type="Pfam" id="PF00876">
    <property type="entry name" value="Innexin"/>
    <property type="match status" value="1"/>
</dbReference>
<feature type="transmembrane region" description="Helical" evidence="10">
    <location>
        <begin position="245"/>
        <end position="265"/>
    </location>
</feature>
<evidence type="ECO:0008006" key="13">
    <source>
        <dbReference type="Google" id="ProtNLM"/>
    </source>
</evidence>
<dbReference type="InterPro" id="IPR000990">
    <property type="entry name" value="Innexin"/>
</dbReference>
<reference evidence="11" key="1">
    <citation type="submission" date="2022-06" db="EMBL/GenBank/DDBJ databases">
        <authorList>
            <person name="Berger JAMES D."/>
            <person name="Berger JAMES D."/>
        </authorList>
    </citation>
    <scope>NUCLEOTIDE SEQUENCE [LARGE SCALE GENOMIC DNA]</scope>
</reference>
<evidence type="ECO:0000256" key="3">
    <source>
        <dbReference type="ARBA" id="ARBA00022475"/>
    </source>
</evidence>